<comment type="caution">
    <text evidence="1">The sequence shown here is derived from an EMBL/GenBank/DDBJ whole genome shotgun (WGS) entry which is preliminary data.</text>
</comment>
<dbReference type="EMBL" id="CM042885">
    <property type="protein sequence ID" value="KAI4366086.1"/>
    <property type="molecule type" value="Genomic_DNA"/>
</dbReference>
<accession>A0ACB9QHS1</accession>
<dbReference type="Proteomes" id="UP001057402">
    <property type="component" value="Chromosome 6"/>
</dbReference>
<organism evidence="1 2">
    <name type="scientific">Melastoma candidum</name>
    <dbReference type="NCBI Taxonomy" id="119954"/>
    <lineage>
        <taxon>Eukaryota</taxon>
        <taxon>Viridiplantae</taxon>
        <taxon>Streptophyta</taxon>
        <taxon>Embryophyta</taxon>
        <taxon>Tracheophyta</taxon>
        <taxon>Spermatophyta</taxon>
        <taxon>Magnoliopsida</taxon>
        <taxon>eudicotyledons</taxon>
        <taxon>Gunneridae</taxon>
        <taxon>Pentapetalae</taxon>
        <taxon>rosids</taxon>
        <taxon>malvids</taxon>
        <taxon>Myrtales</taxon>
        <taxon>Melastomataceae</taxon>
        <taxon>Melastomatoideae</taxon>
        <taxon>Melastomateae</taxon>
        <taxon>Melastoma</taxon>
    </lineage>
</organism>
<evidence type="ECO:0000313" key="1">
    <source>
        <dbReference type="EMBL" id="KAI4366086.1"/>
    </source>
</evidence>
<sequence>MKEPTLAQWRCPLPSSVFRPSILWSWRSFPPVPPTILRRRLIFSRRGSSESRAASRVPKPGKDLIGNWVRNNDGAARTLPIFVGTASLLAVLLNRTLSGIPPVADASSSLSRADLLTLGLAVTNILCGLVWLSIRPKAISVVELLGVETQRISSDLPEYVVAELLWIWESLSAVTCTRSLVIVYDGHCIAQIGAAAVSSGSRQEAIQVDPSNLIKGFLYQGIMKSRAQNYLANLSLYPGRTELSFLPSNTQAVILQPLGERGIAVIGGDMIRGFTTSDQTWITYLADKVDSTLSKCTSMATSTFHDSAQR</sequence>
<proteinExistence type="predicted"/>
<reference evidence="2" key="1">
    <citation type="journal article" date="2023" name="Front. Plant Sci.">
        <title>Chromosomal-level genome assembly of Melastoma candidum provides insights into trichome evolution.</title>
        <authorList>
            <person name="Zhong Y."/>
            <person name="Wu W."/>
            <person name="Sun C."/>
            <person name="Zou P."/>
            <person name="Liu Y."/>
            <person name="Dai S."/>
            <person name="Zhou R."/>
        </authorList>
    </citation>
    <scope>NUCLEOTIDE SEQUENCE [LARGE SCALE GENOMIC DNA]</scope>
</reference>
<keyword evidence="2" id="KW-1185">Reference proteome</keyword>
<protein>
    <submittedName>
        <fullName evidence="1">Uncharacterized protein</fullName>
    </submittedName>
</protein>
<evidence type="ECO:0000313" key="2">
    <source>
        <dbReference type="Proteomes" id="UP001057402"/>
    </source>
</evidence>
<gene>
    <name evidence="1" type="ORF">MLD38_022009</name>
</gene>
<name>A0ACB9QHS1_9MYRT</name>